<proteinExistence type="predicted"/>
<evidence type="ECO:0000313" key="2">
    <source>
        <dbReference type="Proteomes" id="UP000184074"/>
    </source>
</evidence>
<protein>
    <submittedName>
        <fullName evidence="1">Uncharacterized protein</fullName>
    </submittedName>
</protein>
<evidence type="ECO:0000313" key="1">
    <source>
        <dbReference type="EMBL" id="SHH41215.1"/>
    </source>
</evidence>
<dbReference type="EMBL" id="FQXB01000007">
    <property type="protein sequence ID" value="SHH41215.1"/>
    <property type="molecule type" value="Genomic_DNA"/>
</dbReference>
<dbReference type="AlphaFoldDB" id="A0A1M5SRU3"/>
<name>A0A1M5SRU3_9RHOB</name>
<dbReference type="Proteomes" id="UP000184074">
    <property type="component" value="Unassembled WGS sequence"/>
</dbReference>
<accession>A0A1M5SRU3</accession>
<dbReference type="OrthoDB" id="7874397at2"/>
<organism evidence="1 2">
    <name type="scientific">Cognatiyoonia sediminum</name>
    <dbReference type="NCBI Taxonomy" id="1508389"/>
    <lineage>
        <taxon>Bacteria</taxon>
        <taxon>Pseudomonadati</taxon>
        <taxon>Pseudomonadota</taxon>
        <taxon>Alphaproteobacteria</taxon>
        <taxon>Rhodobacterales</taxon>
        <taxon>Paracoccaceae</taxon>
        <taxon>Cognatiyoonia</taxon>
    </lineage>
</organism>
<gene>
    <name evidence="1" type="ORF">SAMN05444003_3067</name>
</gene>
<keyword evidence="2" id="KW-1185">Reference proteome</keyword>
<dbReference type="STRING" id="1508389.SAMN05444003_3067"/>
<sequence>MSCTHRHRGGAPVGYLTELTGPEAASVIYLRLWCEGGSRKQEIFGDFASVFECQQAEHLTQAFGELCRMCVQHGRRPLMRHSVQCKCLGGDEACFANFISYAADGEREDALLMATLMVRPDMAPLLTSLATEIGLAFKQMRLAAPSAVPTPTHQHATIH</sequence>
<reference evidence="1 2" key="1">
    <citation type="submission" date="2016-11" db="EMBL/GenBank/DDBJ databases">
        <authorList>
            <person name="Jaros S."/>
            <person name="Januszkiewicz K."/>
            <person name="Wedrychowicz H."/>
        </authorList>
    </citation>
    <scope>NUCLEOTIDE SEQUENCE [LARGE SCALE GENOMIC DNA]</scope>
    <source>
        <strain evidence="1 2">DSM 28715</strain>
    </source>
</reference>